<feature type="transmembrane region" description="Helical" evidence="2">
    <location>
        <begin position="379"/>
        <end position="400"/>
    </location>
</feature>
<keyword evidence="2" id="KW-0812">Transmembrane</keyword>
<gene>
    <name evidence="4" type="ORF">F2P58_02495</name>
</gene>
<dbReference type="AlphaFoldDB" id="A0A5N3RCK0"/>
<protein>
    <submittedName>
        <fullName evidence="4">Phage tail tape measure protein</fullName>
    </submittedName>
</protein>
<dbReference type="NCBIfam" id="TIGR01760">
    <property type="entry name" value="tape_meas_TP901"/>
    <property type="match status" value="1"/>
</dbReference>
<organism evidence="4 5">
    <name type="scientific">Vibrio fortis</name>
    <dbReference type="NCBI Taxonomy" id="212667"/>
    <lineage>
        <taxon>Bacteria</taxon>
        <taxon>Pseudomonadati</taxon>
        <taxon>Pseudomonadota</taxon>
        <taxon>Gammaproteobacteria</taxon>
        <taxon>Vibrionales</taxon>
        <taxon>Vibrionaceae</taxon>
        <taxon>Vibrio</taxon>
    </lineage>
</organism>
<evidence type="ECO:0000256" key="2">
    <source>
        <dbReference type="SAM" id="Phobius"/>
    </source>
</evidence>
<proteinExistence type="predicted"/>
<dbReference type="Proteomes" id="UP000326789">
    <property type="component" value="Unassembled WGS sequence"/>
</dbReference>
<accession>A0A5N3RCK0</accession>
<evidence type="ECO:0000259" key="3">
    <source>
        <dbReference type="Pfam" id="PF10145"/>
    </source>
</evidence>
<reference evidence="4 5" key="1">
    <citation type="submission" date="2019-09" db="EMBL/GenBank/DDBJ databases">
        <title>Whole genome sequence of Vibrio fortis.</title>
        <authorList>
            <person name="Das S.K."/>
        </authorList>
    </citation>
    <scope>NUCLEOTIDE SEQUENCE [LARGE SCALE GENOMIC DNA]</scope>
    <source>
        <strain evidence="4 5">AN60</strain>
    </source>
</reference>
<feature type="transmembrane region" description="Helical" evidence="2">
    <location>
        <begin position="448"/>
        <end position="469"/>
    </location>
</feature>
<feature type="transmembrane region" description="Helical" evidence="2">
    <location>
        <begin position="336"/>
        <end position="359"/>
    </location>
</feature>
<feature type="transmembrane region" description="Helical" evidence="2">
    <location>
        <begin position="506"/>
        <end position="530"/>
    </location>
</feature>
<dbReference type="Pfam" id="PF10145">
    <property type="entry name" value="PhageMin_Tail"/>
    <property type="match status" value="1"/>
</dbReference>
<feature type="transmembrane region" description="Helical" evidence="2">
    <location>
        <begin position="481"/>
        <end position="500"/>
    </location>
</feature>
<sequence>MLPEALRFQVGLIDQISKPLGNIQRQMTDVTNTYRQGTHTMMAGAAGMVGAGFALQQALMPAIEMDRALGEVKSLGVAEEQLKQLSDTALEFAVDYGKSASDFVAASYDIQSAISGLGGNELSEFTRASGVLAAATKADTSTITNYVGTMYGIFQNSANEMGKADWVNVLGGQTAKAVQMFKTTGEGMSSAFTSVGAAATSVGVGMTEQMAILGTLQSTMSGSEAGTKYRAFLAGTAKAQEALNMQFTNAQGQMLPIVDILNQIKGRYGETISVTEAAELSKAFGTQEATAMIQLLMQNTDGLTTSINELGKVKGLDVAEQMAGAMTDQWERLEQGVFAISAAFGSVLLPAILPVVGGMAEGATAIVQWTQMFPNLTKYIGFAAMAILGAAAAGGAFTLMMGVGKQAMATYILTMKMFTGVSFLLTKGMAALRVAVLAANIAIAANPIILVVGAVVAAIAAVGALIYYWDDLKASFGDTTWFQVLEGVITLITLPFKAMFEFVKAGWQWVMSGFTDTSGFAFIGQMVSWLKGGFENLVLGWHMFTAGMADTWWFTAISGAVELVTLPFQTLFNFLSAGWQWVMSGFTDTSGFAFIGQMADSMRNIFGSVFSWFTDKLSDIWETMKGLIDWIPGFGSDDEPAPIQSESVKRATPQAQIQPGGAAKNIASYQTSSTNYGGVAIYPTYMNSPQDMASELEMAAG</sequence>
<keyword evidence="2" id="KW-0472">Membrane</keyword>
<dbReference type="EMBL" id="VWSE01000002">
    <property type="protein sequence ID" value="KAB0292020.1"/>
    <property type="molecule type" value="Genomic_DNA"/>
</dbReference>
<feature type="transmembrane region" description="Helical" evidence="2">
    <location>
        <begin position="551"/>
        <end position="572"/>
    </location>
</feature>
<dbReference type="PANTHER" id="PTHR37813">
    <property type="entry name" value="FELS-2 PROPHAGE PROTEIN"/>
    <property type="match status" value="1"/>
</dbReference>
<evidence type="ECO:0000313" key="4">
    <source>
        <dbReference type="EMBL" id="KAB0292020.1"/>
    </source>
</evidence>
<evidence type="ECO:0000256" key="1">
    <source>
        <dbReference type="ARBA" id="ARBA00022612"/>
    </source>
</evidence>
<comment type="caution">
    <text evidence="4">The sequence shown here is derived from an EMBL/GenBank/DDBJ whole genome shotgun (WGS) entry which is preliminary data.</text>
</comment>
<evidence type="ECO:0000313" key="5">
    <source>
        <dbReference type="Proteomes" id="UP000326789"/>
    </source>
</evidence>
<name>A0A5N3RCK0_9VIBR</name>
<dbReference type="RefSeq" id="WP_150868729.1">
    <property type="nucleotide sequence ID" value="NZ_VWSE01000002.1"/>
</dbReference>
<dbReference type="PANTHER" id="PTHR37813:SF1">
    <property type="entry name" value="FELS-2 PROPHAGE PROTEIN"/>
    <property type="match status" value="1"/>
</dbReference>
<feature type="domain" description="Phage tail tape measure protein" evidence="3">
    <location>
        <begin position="87"/>
        <end position="285"/>
    </location>
</feature>
<keyword evidence="2" id="KW-1133">Transmembrane helix</keyword>
<dbReference type="InterPro" id="IPR010090">
    <property type="entry name" value="Phage_tape_meas"/>
</dbReference>
<keyword evidence="1" id="KW-1188">Viral release from host cell</keyword>